<dbReference type="EMBL" id="HG996466">
    <property type="protein sequence ID" value="CAG1859044.1"/>
    <property type="molecule type" value="Genomic_DNA"/>
</dbReference>
<dbReference type="Proteomes" id="UP000012960">
    <property type="component" value="Unplaced"/>
</dbReference>
<reference evidence="2" key="2">
    <citation type="submission" date="2021-05" db="UniProtKB">
        <authorList>
            <consortium name="EnsemblPlants"/>
        </authorList>
    </citation>
    <scope>IDENTIFICATION</scope>
    <source>
        <strain evidence="2">subsp. malaccensis</strain>
    </source>
</reference>
<proteinExistence type="predicted"/>
<evidence type="ECO:0000313" key="1">
    <source>
        <dbReference type="EMBL" id="CAG1859044.1"/>
    </source>
</evidence>
<accession>A0A804HS61</accession>
<organism evidence="2 3">
    <name type="scientific">Musa acuminata subsp. malaccensis</name>
    <name type="common">Wild banana</name>
    <name type="synonym">Musa malaccensis</name>
    <dbReference type="NCBI Taxonomy" id="214687"/>
    <lineage>
        <taxon>Eukaryota</taxon>
        <taxon>Viridiplantae</taxon>
        <taxon>Streptophyta</taxon>
        <taxon>Embryophyta</taxon>
        <taxon>Tracheophyta</taxon>
        <taxon>Spermatophyta</taxon>
        <taxon>Magnoliopsida</taxon>
        <taxon>Liliopsida</taxon>
        <taxon>Zingiberales</taxon>
        <taxon>Musaceae</taxon>
        <taxon>Musa</taxon>
    </lineage>
</organism>
<reference evidence="1" key="1">
    <citation type="submission" date="2021-03" db="EMBL/GenBank/DDBJ databases">
        <authorList>
            <consortium name="Genoscope - CEA"/>
            <person name="William W."/>
        </authorList>
    </citation>
    <scope>NUCLEOTIDE SEQUENCE</scope>
    <source>
        <strain evidence="1">Doubled-haploid Pahang</strain>
    </source>
</reference>
<dbReference type="EnsemblPlants" id="Ma01_t09590.1">
    <property type="protein sequence ID" value="Ma01_p09590.1"/>
    <property type="gene ID" value="Ma01_g09590"/>
</dbReference>
<keyword evidence="3" id="KW-1185">Reference proteome</keyword>
<dbReference type="InParanoid" id="A0A804HS61"/>
<protein>
    <submittedName>
        <fullName evidence="1">(wild Malaysian banana) hypothetical protein</fullName>
    </submittedName>
</protein>
<evidence type="ECO:0000313" key="3">
    <source>
        <dbReference type="Proteomes" id="UP000012960"/>
    </source>
</evidence>
<dbReference type="Gramene" id="Ma01_t09590.1">
    <property type="protein sequence ID" value="Ma01_p09590.1"/>
    <property type="gene ID" value="Ma01_g09590"/>
</dbReference>
<name>A0A804HS61_MUSAM</name>
<sequence length="73" mass="8400">MQQPIKKTHTFFSSKVEQQSSHGHVIQMSNCAGVCSESIYLVLLLCYLSCLYVNHMDLTMICENWQRTDTVTK</sequence>
<gene>
    <name evidence="1" type="ORF">GSMUA_293390.1</name>
</gene>
<evidence type="ECO:0000313" key="2">
    <source>
        <dbReference type="EnsemblPlants" id="Ma01_p09590.1"/>
    </source>
</evidence>
<dbReference type="AlphaFoldDB" id="A0A804HS61"/>